<dbReference type="PANTHER" id="PTHR43343">
    <property type="entry name" value="PEPTIDASE S12"/>
    <property type="match status" value="1"/>
</dbReference>
<dbReference type="Gene3D" id="2.30.42.10">
    <property type="match status" value="1"/>
</dbReference>
<dbReference type="Proteomes" id="UP000176633">
    <property type="component" value="Unassembled WGS sequence"/>
</dbReference>
<comment type="similarity">
    <text evidence="1">Belongs to the peptidase S1C family.</text>
</comment>
<dbReference type="SMART" id="SM00228">
    <property type="entry name" value="PDZ"/>
    <property type="match status" value="1"/>
</dbReference>
<dbReference type="InterPro" id="IPR001940">
    <property type="entry name" value="Peptidase_S1C"/>
</dbReference>
<protein>
    <recommendedName>
        <fullName evidence="4">PDZ domain-containing protein</fullName>
    </recommendedName>
</protein>
<evidence type="ECO:0000256" key="3">
    <source>
        <dbReference type="ARBA" id="ARBA00022801"/>
    </source>
</evidence>
<proteinExistence type="inferred from homology"/>
<dbReference type="PRINTS" id="PR00834">
    <property type="entry name" value="PROTEASES2C"/>
</dbReference>
<evidence type="ECO:0000259" key="4">
    <source>
        <dbReference type="SMART" id="SM00228"/>
    </source>
</evidence>
<dbReference type="Pfam" id="PF13365">
    <property type="entry name" value="Trypsin_2"/>
    <property type="match status" value="1"/>
</dbReference>
<keyword evidence="3" id="KW-0378">Hydrolase</keyword>
<dbReference type="Pfam" id="PF13180">
    <property type="entry name" value="PDZ_2"/>
    <property type="match status" value="1"/>
</dbReference>
<evidence type="ECO:0000256" key="2">
    <source>
        <dbReference type="ARBA" id="ARBA00022670"/>
    </source>
</evidence>
<dbReference type="GO" id="GO:0004252">
    <property type="term" value="F:serine-type endopeptidase activity"/>
    <property type="evidence" value="ECO:0007669"/>
    <property type="project" value="InterPro"/>
</dbReference>
<reference evidence="5 6" key="1">
    <citation type="journal article" date="2016" name="Nat. Commun.">
        <title>Thousands of microbial genomes shed light on interconnected biogeochemical processes in an aquifer system.</title>
        <authorList>
            <person name="Anantharaman K."/>
            <person name="Brown C.T."/>
            <person name="Hug L.A."/>
            <person name="Sharon I."/>
            <person name="Castelle C.J."/>
            <person name="Probst A.J."/>
            <person name="Thomas B.C."/>
            <person name="Singh A."/>
            <person name="Wilkins M.J."/>
            <person name="Karaoz U."/>
            <person name="Brodie E.L."/>
            <person name="Williams K.H."/>
            <person name="Hubbard S.S."/>
            <person name="Banfield J.F."/>
        </authorList>
    </citation>
    <scope>NUCLEOTIDE SEQUENCE [LARGE SCALE GENOMIC DNA]</scope>
</reference>
<evidence type="ECO:0000313" key="6">
    <source>
        <dbReference type="Proteomes" id="UP000176633"/>
    </source>
</evidence>
<name>A0A1F6C2X8_9BACT</name>
<keyword evidence="2" id="KW-0645">Protease</keyword>
<dbReference type="SUPFAM" id="SSF50156">
    <property type="entry name" value="PDZ domain-like"/>
    <property type="match status" value="1"/>
</dbReference>
<sequence>MKKEKSPLIMVIKKAMPAVVSIVISKNLQELEKELAKELPRFGQEFHIPEESIDSRGMVKIGGGSGFIVDKEGIVITNRHVVADSEAEYTVITNDNKKFKAEILAQDLVNDVAILKIEAPAEKLTTVILGDSNNIELGQNVIAIGNALGIFKNTVSSGIISGLSRSISAQGDTNSVQELRGLIQTDAAINPGNSGGPLVDIFGQTIGINVAVVFGAENISFAIPINTAKKALHDLKKYGRIRRPFLGIRYLTIDQNLKEKLKLPVDYGALIASEQHAIAPNSPADLAGLKEKDILLEINGEKITDDKPMQDLLENLTVGEIIKLKILRDGNNLEVKMALAEKRQ</sequence>
<evidence type="ECO:0000313" key="5">
    <source>
        <dbReference type="EMBL" id="OGG43392.1"/>
    </source>
</evidence>
<dbReference type="InterPro" id="IPR001478">
    <property type="entry name" value="PDZ"/>
</dbReference>
<dbReference type="SUPFAM" id="SSF50494">
    <property type="entry name" value="Trypsin-like serine proteases"/>
    <property type="match status" value="1"/>
</dbReference>
<dbReference type="InterPro" id="IPR036034">
    <property type="entry name" value="PDZ_sf"/>
</dbReference>
<dbReference type="GO" id="GO:0006508">
    <property type="term" value="P:proteolysis"/>
    <property type="evidence" value="ECO:0007669"/>
    <property type="project" value="UniProtKB-KW"/>
</dbReference>
<dbReference type="STRING" id="1798473.A3G50_02495"/>
<accession>A0A1F6C2X8</accession>
<feature type="domain" description="PDZ" evidence="4">
    <location>
        <begin position="244"/>
        <end position="330"/>
    </location>
</feature>
<evidence type="ECO:0000256" key="1">
    <source>
        <dbReference type="ARBA" id="ARBA00010541"/>
    </source>
</evidence>
<dbReference type="Gene3D" id="2.40.10.10">
    <property type="entry name" value="Trypsin-like serine proteases"/>
    <property type="match status" value="2"/>
</dbReference>
<gene>
    <name evidence="5" type="ORF">A3G50_02495</name>
</gene>
<organism evidence="5 6">
    <name type="scientific">Candidatus Jorgensenbacteria bacterium RIFCSPLOWO2_12_FULL_42_11</name>
    <dbReference type="NCBI Taxonomy" id="1798473"/>
    <lineage>
        <taxon>Bacteria</taxon>
        <taxon>Candidatus Joergenseniibacteriota</taxon>
    </lineage>
</organism>
<dbReference type="InterPro" id="IPR043504">
    <property type="entry name" value="Peptidase_S1_PA_chymotrypsin"/>
</dbReference>
<dbReference type="PANTHER" id="PTHR43343:SF3">
    <property type="entry name" value="PROTEASE DO-LIKE 8, CHLOROPLASTIC"/>
    <property type="match status" value="1"/>
</dbReference>
<dbReference type="InterPro" id="IPR051201">
    <property type="entry name" value="Chloro_Bact_Ser_Proteases"/>
</dbReference>
<comment type="caution">
    <text evidence="5">The sequence shown here is derived from an EMBL/GenBank/DDBJ whole genome shotgun (WGS) entry which is preliminary data.</text>
</comment>
<dbReference type="InterPro" id="IPR009003">
    <property type="entry name" value="Peptidase_S1_PA"/>
</dbReference>
<dbReference type="AlphaFoldDB" id="A0A1F6C2X8"/>
<dbReference type="EMBL" id="MFKM01000015">
    <property type="protein sequence ID" value="OGG43392.1"/>
    <property type="molecule type" value="Genomic_DNA"/>
</dbReference>